<evidence type="ECO:0000313" key="3">
    <source>
        <dbReference type="Proteomes" id="UP000199214"/>
    </source>
</evidence>
<dbReference type="Proteomes" id="UP000199214">
    <property type="component" value="Unassembled WGS sequence"/>
</dbReference>
<keyword evidence="1" id="KW-0812">Transmembrane</keyword>
<keyword evidence="1" id="KW-1133">Transmembrane helix</keyword>
<dbReference type="AlphaFoldDB" id="A0A1H7NQP5"/>
<dbReference type="RefSeq" id="WP_245708355.1">
    <property type="nucleotide sequence ID" value="NZ_FNZZ01000003.1"/>
</dbReference>
<feature type="transmembrane region" description="Helical" evidence="1">
    <location>
        <begin position="88"/>
        <end position="110"/>
    </location>
</feature>
<name>A0A1H7NQP5_9SPHN</name>
<proteinExistence type="predicted"/>
<keyword evidence="1" id="KW-0472">Membrane</keyword>
<organism evidence="2 3">
    <name type="scientific">Sphingomonas palmae</name>
    <dbReference type="NCBI Taxonomy" id="1855283"/>
    <lineage>
        <taxon>Bacteria</taxon>
        <taxon>Pseudomonadati</taxon>
        <taxon>Pseudomonadota</taxon>
        <taxon>Alphaproteobacteria</taxon>
        <taxon>Sphingomonadales</taxon>
        <taxon>Sphingomonadaceae</taxon>
        <taxon>Sphingomonas</taxon>
    </lineage>
</organism>
<keyword evidence="3" id="KW-1185">Reference proteome</keyword>
<dbReference type="EMBL" id="FNZZ01000003">
    <property type="protein sequence ID" value="SEL25880.1"/>
    <property type="molecule type" value="Genomic_DNA"/>
</dbReference>
<gene>
    <name evidence="2" type="ORF">SAMN05216382_1659</name>
</gene>
<evidence type="ECO:0000313" key="2">
    <source>
        <dbReference type="EMBL" id="SEL25880.1"/>
    </source>
</evidence>
<reference evidence="3" key="1">
    <citation type="submission" date="2016-10" db="EMBL/GenBank/DDBJ databases">
        <authorList>
            <person name="Varghese N."/>
            <person name="Submissions S."/>
        </authorList>
    </citation>
    <scope>NUCLEOTIDE SEQUENCE [LARGE SCALE GENOMIC DNA]</scope>
    <source>
        <strain evidence="3">JS21-1</strain>
    </source>
</reference>
<sequence>MLASFSRLLKASRGPNSVRIGWLVPLPGLVVVLDVSADCPDVDAWYLRQRRLVLGGMLGANVASWVGQIVLALTLAAPELHATKSDSVLKAISTATGLATVSVLIALLLVRYPRLEVALLLVSGSTETPG</sequence>
<evidence type="ECO:0000256" key="1">
    <source>
        <dbReference type="SAM" id="Phobius"/>
    </source>
</evidence>
<feature type="transmembrane region" description="Helical" evidence="1">
    <location>
        <begin position="52"/>
        <end position="76"/>
    </location>
</feature>
<protein>
    <submittedName>
        <fullName evidence="2">Uncharacterized protein</fullName>
    </submittedName>
</protein>
<accession>A0A1H7NQP5</accession>